<dbReference type="SFLD" id="SFLDS00029">
    <property type="entry name" value="Radical_SAM"/>
    <property type="match status" value="1"/>
</dbReference>
<dbReference type="GO" id="GO:0004748">
    <property type="term" value="F:ribonucleoside-diphosphate reductase activity, thioredoxin disulfide as acceptor"/>
    <property type="evidence" value="ECO:0007669"/>
    <property type="project" value="TreeGrafter"/>
</dbReference>
<keyword evidence="3" id="KW-0949">S-adenosyl-L-methionine</keyword>
<evidence type="ECO:0000313" key="7">
    <source>
        <dbReference type="EMBL" id="AXB47871.1"/>
    </source>
</evidence>
<evidence type="ECO:0000256" key="3">
    <source>
        <dbReference type="ARBA" id="ARBA00022691"/>
    </source>
</evidence>
<dbReference type="SFLD" id="SFLDG01063">
    <property type="entry name" value="activating_enzymes__group_1"/>
    <property type="match status" value="1"/>
</dbReference>
<organism evidence="7 8">
    <name type="scientific">Amycolatopsis albispora</name>
    <dbReference type="NCBI Taxonomy" id="1804986"/>
    <lineage>
        <taxon>Bacteria</taxon>
        <taxon>Bacillati</taxon>
        <taxon>Actinomycetota</taxon>
        <taxon>Actinomycetes</taxon>
        <taxon>Pseudonocardiales</taxon>
        <taxon>Pseudonocardiaceae</taxon>
        <taxon>Amycolatopsis</taxon>
    </lineage>
</organism>
<dbReference type="RefSeq" id="WP_113696936.1">
    <property type="nucleotide sequence ID" value="NZ_CP015163.1"/>
</dbReference>
<dbReference type="AlphaFoldDB" id="A0A344LIJ7"/>
<dbReference type="GO" id="GO:0046872">
    <property type="term" value="F:metal ion binding"/>
    <property type="evidence" value="ECO:0007669"/>
    <property type="project" value="UniProtKB-KW"/>
</dbReference>
<evidence type="ECO:0000313" key="8">
    <source>
        <dbReference type="Proteomes" id="UP000250434"/>
    </source>
</evidence>
<keyword evidence="2" id="KW-0004">4Fe-4S</keyword>
<keyword evidence="5" id="KW-0408">Iron</keyword>
<accession>A0A344LIJ7</accession>
<reference evidence="7 8" key="1">
    <citation type="submission" date="2016-04" db="EMBL/GenBank/DDBJ databases">
        <title>Complete genome sequence and analysis of deep-sea sediment isolate, Amycolatopsis sp. WP1.</title>
        <authorList>
            <person name="Wang H."/>
            <person name="Chen S."/>
            <person name="Wu Q."/>
        </authorList>
    </citation>
    <scope>NUCLEOTIDE SEQUENCE [LARGE SCALE GENOMIC DNA]</scope>
    <source>
        <strain evidence="7 8">WP1</strain>
    </source>
</reference>
<dbReference type="InterPro" id="IPR058240">
    <property type="entry name" value="rSAM_sf"/>
</dbReference>
<evidence type="ECO:0000256" key="5">
    <source>
        <dbReference type="ARBA" id="ARBA00023004"/>
    </source>
</evidence>
<dbReference type="SUPFAM" id="SSF102114">
    <property type="entry name" value="Radical SAM enzymes"/>
    <property type="match status" value="1"/>
</dbReference>
<dbReference type="EMBL" id="CP015163">
    <property type="protein sequence ID" value="AXB47871.1"/>
    <property type="molecule type" value="Genomic_DNA"/>
</dbReference>
<keyword evidence="8" id="KW-1185">Reference proteome</keyword>
<comment type="cofactor">
    <cofactor evidence="1">
        <name>[4Fe-4S] cluster</name>
        <dbReference type="ChEBI" id="CHEBI:49883"/>
    </cofactor>
</comment>
<dbReference type="PANTHER" id="PTHR30352:SF2">
    <property type="entry name" value="ANAEROBIC RIBONUCLEOSIDE-TRIPHOSPHATE REDUCTASE-ACTIVATING PROTEIN"/>
    <property type="match status" value="1"/>
</dbReference>
<dbReference type="Gene3D" id="3.20.20.70">
    <property type="entry name" value="Aldolase class I"/>
    <property type="match status" value="1"/>
</dbReference>
<dbReference type="GO" id="GO:0051539">
    <property type="term" value="F:4 iron, 4 sulfur cluster binding"/>
    <property type="evidence" value="ECO:0007669"/>
    <property type="project" value="UniProtKB-KW"/>
</dbReference>
<evidence type="ECO:0000256" key="2">
    <source>
        <dbReference type="ARBA" id="ARBA00022485"/>
    </source>
</evidence>
<evidence type="ECO:0000256" key="6">
    <source>
        <dbReference type="ARBA" id="ARBA00023014"/>
    </source>
</evidence>
<sequence>MELLNLHRIVDATLAEGPGLRCAVWTQGCSVRCPGCFNPQTWTTRGGTRMPWPEAAERVLRARDEHGVQGVTFLGGEPFDQPEPLGALAAAVRAEGLSVMTFTGHRVEELRVRPDCAALLASTDLLVDGPYLADKPEPSRPWVGSANQRFHFLTDRYDESVLDAPNRLELRIATDGSVDLNGFATTEALEALLAPVREGNNR</sequence>
<keyword evidence="4" id="KW-0479">Metal-binding</keyword>
<dbReference type="InterPro" id="IPR007197">
    <property type="entry name" value="rSAM"/>
</dbReference>
<dbReference type="OrthoDB" id="9782387at2"/>
<dbReference type="CDD" id="cd01335">
    <property type="entry name" value="Radical_SAM"/>
    <property type="match status" value="1"/>
</dbReference>
<dbReference type="SFLD" id="SFLDG01066">
    <property type="entry name" value="organic_radical-activating_enz"/>
    <property type="match status" value="1"/>
</dbReference>
<proteinExistence type="predicted"/>
<dbReference type="InterPro" id="IPR012837">
    <property type="entry name" value="NrdG"/>
</dbReference>
<dbReference type="Pfam" id="PF13353">
    <property type="entry name" value="Fer4_12"/>
    <property type="match status" value="1"/>
</dbReference>
<name>A0A344LIJ7_9PSEU</name>
<dbReference type="KEGG" id="aab:A4R43_39980"/>
<gene>
    <name evidence="7" type="ORF">A4R43_39980</name>
</gene>
<dbReference type="Proteomes" id="UP000250434">
    <property type="component" value="Chromosome"/>
</dbReference>
<dbReference type="SFLD" id="SFLDF00299">
    <property type="entry name" value="anaerobic_ribonucleoside-triph"/>
    <property type="match status" value="1"/>
</dbReference>
<dbReference type="InterPro" id="IPR013785">
    <property type="entry name" value="Aldolase_TIM"/>
</dbReference>
<dbReference type="PANTHER" id="PTHR30352">
    <property type="entry name" value="PYRUVATE FORMATE-LYASE-ACTIVATING ENZYME"/>
    <property type="match status" value="1"/>
</dbReference>
<evidence type="ECO:0000256" key="4">
    <source>
        <dbReference type="ARBA" id="ARBA00022723"/>
    </source>
</evidence>
<dbReference type="GO" id="GO:0043365">
    <property type="term" value="F:[formate-C-acetyltransferase]-activating enzyme activity"/>
    <property type="evidence" value="ECO:0007669"/>
    <property type="project" value="InterPro"/>
</dbReference>
<keyword evidence="6" id="KW-0411">Iron-sulfur</keyword>
<dbReference type="InterPro" id="IPR034457">
    <property type="entry name" value="Organic_radical-activating"/>
</dbReference>
<protein>
    <submittedName>
        <fullName evidence="7">Ribonucleoside-triphosphate reductase activating protein</fullName>
    </submittedName>
</protein>
<evidence type="ECO:0000256" key="1">
    <source>
        <dbReference type="ARBA" id="ARBA00001966"/>
    </source>
</evidence>